<evidence type="ECO:0000313" key="2">
    <source>
        <dbReference type="EnsemblMetazoa" id="Aqu2.1.25681_001"/>
    </source>
</evidence>
<dbReference type="InParanoid" id="A0A1X7UDW4"/>
<dbReference type="EnsemblMetazoa" id="Aqu2.1.25681_001">
    <property type="protein sequence ID" value="Aqu2.1.25681_001"/>
    <property type="gene ID" value="Aqu2.1.25681"/>
</dbReference>
<sequence length="403" mass="46313">MNDPNNLFDRPLPTFDDCSIDISSYNNIVHDIMLGNKEKNLKRQDLAATNKLGVGVFKADEDTSASKKAIEEEKSKEDESKEKNAWRHIPTCDMDWMIISSYGDQFDPSIEVTYKEQQDNDSNRMILARKEMEDMLDVCSKDKGLFLKDVCPDFPGVQFSKEEHMERIKQIMLSSQQEGVLIWYTGHSEKDTGNWCFKDRVISFQDVFGLYMDHMRGKRLTIISDCSYSGNWIKQCAEKLDEIGIPACGHHAREQGILLKIFPSCKANEKATINCFAKEGVFVSDGLRFRCKTMTLGQTSVWGDFRVLCCSSESGPCDISSKWCDRLMAKNQLFKVTGKDRGRPAWHYVLVDEDKLEEFNTLFRDEARPRVDVAEYGKVLKSGWGENPPEDIIDKFSEYFIKY</sequence>
<dbReference type="KEGG" id="aqu:109583895"/>
<reference evidence="2" key="2">
    <citation type="submission" date="2017-05" db="UniProtKB">
        <authorList>
            <consortium name="EnsemblMetazoa"/>
        </authorList>
    </citation>
    <scope>IDENTIFICATION</scope>
</reference>
<feature type="region of interest" description="Disordered" evidence="1">
    <location>
        <begin position="63"/>
        <end position="83"/>
    </location>
</feature>
<name>A0A1X7UDW4_AMPQE</name>
<accession>A0A1X7UDW4</accession>
<dbReference type="OrthoDB" id="10070144at2759"/>
<reference evidence="3" key="1">
    <citation type="journal article" date="2010" name="Nature">
        <title>The Amphimedon queenslandica genome and the evolution of animal complexity.</title>
        <authorList>
            <person name="Srivastava M."/>
            <person name="Simakov O."/>
            <person name="Chapman J."/>
            <person name="Fahey B."/>
            <person name="Gauthier M.E."/>
            <person name="Mitros T."/>
            <person name="Richards G.S."/>
            <person name="Conaco C."/>
            <person name="Dacre M."/>
            <person name="Hellsten U."/>
            <person name="Larroux C."/>
            <person name="Putnam N.H."/>
            <person name="Stanke M."/>
            <person name="Adamska M."/>
            <person name="Darling A."/>
            <person name="Degnan S.M."/>
            <person name="Oakley T.H."/>
            <person name="Plachetzki D.C."/>
            <person name="Zhai Y."/>
            <person name="Adamski M."/>
            <person name="Calcino A."/>
            <person name="Cummins S.F."/>
            <person name="Goodstein D.M."/>
            <person name="Harris C."/>
            <person name="Jackson D.J."/>
            <person name="Leys S.P."/>
            <person name="Shu S."/>
            <person name="Woodcroft B.J."/>
            <person name="Vervoort M."/>
            <person name="Kosik K.S."/>
            <person name="Manning G."/>
            <person name="Degnan B.M."/>
            <person name="Rokhsar D.S."/>
        </authorList>
    </citation>
    <scope>NUCLEOTIDE SEQUENCE [LARGE SCALE GENOMIC DNA]</scope>
</reference>
<dbReference type="EnsemblMetazoa" id="XM_019999402.1">
    <property type="protein sequence ID" value="XP_019854961.1"/>
    <property type="gene ID" value="LOC109583895"/>
</dbReference>
<keyword evidence="3" id="KW-1185">Reference proteome</keyword>
<evidence type="ECO:0000256" key="1">
    <source>
        <dbReference type="SAM" id="MobiDB-lite"/>
    </source>
</evidence>
<gene>
    <name evidence="2" type="primary">109583895</name>
</gene>
<evidence type="ECO:0000313" key="3">
    <source>
        <dbReference type="Proteomes" id="UP000007879"/>
    </source>
</evidence>
<proteinExistence type="predicted"/>
<protein>
    <submittedName>
        <fullName evidence="2">Uncharacterized protein</fullName>
    </submittedName>
</protein>
<dbReference type="AlphaFoldDB" id="A0A1X7UDW4"/>
<dbReference type="Proteomes" id="UP000007879">
    <property type="component" value="Unassembled WGS sequence"/>
</dbReference>
<organism evidence="2">
    <name type="scientific">Amphimedon queenslandica</name>
    <name type="common">Sponge</name>
    <dbReference type="NCBI Taxonomy" id="400682"/>
    <lineage>
        <taxon>Eukaryota</taxon>
        <taxon>Metazoa</taxon>
        <taxon>Porifera</taxon>
        <taxon>Demospongiae</taxon>
        <taxon>Heteroscleromorpha</taxon>
        <taxon>Haplosclerida</taxon>
        <taxon>Niphatidae</taxon>
        <taxon>Amphimedon</taxon>
    </lineage>
</organism>